<reference evidence="10 11" key="1">
    <citation type="submission" date="2018-06" db="EMBL/GenBank/DDBJ databases">
        <authorList>
            <consortium name="Pathogen Informatics"/>
            <person name="Doyle S."/>
        </authorList>
    </citation>
    <scope>NUCLEOTIDE SEQUENCE [LARGE SCALE GENOMIC DNA]</scope>
    <source>
        <strain evidence="10 11">NCTC10723</strain>
    </source>
</reference>
<keyword evidence="8 10" id="KW-0378">Hydrolase</keyword>
<evidence type="ECO:0000256" key="6">
    <source>
        <dbReference type="ARBA" id="ARBA00022670"/>
    </source>
</evidence>
<evidence type="ECO:0000313" key="10">
    <source>
        <dbReference type="EMBL" id="STO31195.1"/>
    </source>
</evidence>
<dbReference type="RefSeq" id="WP_115269280.1">
    <property type="nucleotide sequence ID" value="NZ_UGGU01000003.1"/>
</dbReference>
<dbReference type="AlphaFoldDB" id="A0A377GW68"/>
<dbReference type="EC" id="3.4.11.-" evidence="10"/>
<evidence type="ECO:0000256" key="5">
    <source>
        <dbReference type="ARBA" id="ARBA00022438"/>
    </source>
</evidence>
<dbReference type="Gene3D" id="3.40.1830.10">
    <property type="entry name" value="Thermophilic metalloprotease (M29)"/>
    <property type="match status" value="1"/>
</dbReference>
<dbReference type="SUPFAM" id="SSF144052">
    <property type="entry name" value="Thermophilic metalloprotease-like"/>
    <property type="match status" value="1"/>
</dbReference>
<comment type="similarity">
    <text evidence="4">Belongs to the peptidase M29 family.</text>
</comment>
<sequence length="371" mass="42121">MDNRILKLAKNLVSHSCRVQKGEKVLIEVFGNAPKNLAKALVKEIHQVGGLPFVTLKDHSIIREILKTSTTEQLELMAKYELERMKDMDCYIGIRGSDNTAEFSDIEDEKMRMYSDIFMQPIHLKERVNNTKWVILRYPNNSMAQLANTSLENFENFYFDVCCLDYSKMEKAMDSLSSLLNKSDKVRIVGPGTDISFSIKGIPNVKCYGLRNIPDGELYTAPVKDSVNGIISYNTPSVYEGFTFENIVFEFKNGKIIKATANNSEKLNEILNSDEGARYIGEFAFGVNPYILKPMKDTLFDEKISGSIHFTPGQAYKQADNGNNSNIHWDLVLIQRPEFGGGEIWIDDILIRKDGIFVLDELKVLNPENLK</sequence>
<comment type="cofactor">
    <cofactor evidence="2">
        <name>Mg(2+)</name>
        <dbReference type="ChEBI" id="CHEBI:18420"/>
    </cofactor>
</comment>
<evidence type="ECO:0000313" key="11">
    <source>
        <dbReference type="Proteomes" id="UP000255328"/>
    </source>
</evidence>
<keyword evidence="6" id="KW-0645">Protease</keyword>
<gene>
    <name evidence="10" type="primary">pepS</name>
    <name evidence="10" type="ORF">NCTC10723_00637</name>
</gene>
<accession>A0A377GW68</accession>
<keyword evidence="5 10" id="KW-0031">Aminopeptidase</keyword>
<protein>
    <submittedName>
        <fullName evidence="10">Aminopeptidase pepS</fullName>
        <ecNumber evidence="10">3.4.11.-</ecNumber>
    </submittedName>
</protein>
<evidence type="ECO:0000256" key="9">
    <source>
        <dbReference type="ARBA" id="ARBA00023049"/>
    </source>
</evidence>
<dbReference type="InterPro" id="IPR000787">
    <property type="entry name" value="Peptidase_M29"/>
</dbReference>
<evidence type="ECO:0000256" key="1">
    <source>
        <dbReference type="ARBA" id="ARBA00001941"/>
    </source>
</evidence>
<keyword evidence="7" id="KW-0479">Metal-binding</keyword>
<keyword evidence="11" id="KW-1185">Reference proteome</keyword>
<evidence type="ECO:0000256" key="2">
    <source>
        <dbReference type="ARBA" id="ARBA00001946"/>
    </source>
</evidence>
<evidence type="ECO:0000256" key="3">
    <source>
        <dbReference type="ARBA" id="ARBA00001947"/>
    </source>
</evidence>
<dbReference type="EMBL" id="UGGU01000003">
    <property type="protein sequence ID" value="STO31195.1"/>
    <property type="molecule type" value="Genomic_DNA"/>
</dbReference>
<evidence type="ECO:0000256" key="8">
    <source>
        <dbReference type="ARBA" id="ARBA00022801"/>
    </source>
</evidence>
<comment type="cofactor">
    <cofactor evidence="1">
        <name>Co(2+)</name>
        <dbReference type="ChEBI" id="CHEBI:48828"/>
    </cofactor>
</comment>
<dbReference type="GO" id="GO:0046872">
    <property type="term" value="F:metal ion binding"/>
    <property type="evidence" value="ECO:0007669"/>
    <property type="project" value="UniProtKB-KW"/>
</dbReference>
<dbReference type="PANTHER" id="PTHR34448">
    <property type="entry name" value="AMINOPEPTIDASE"/>
    <property type="match status" value="1"/>
</dbReference>
<dbReference type="Proteomes" id="UP000255328">
    <property type="component" value="Unassembled WGS sequence"/>
</dbReference>
<dbReference type="GO" id="GO:0004177">
    <property type="term" value="F:aminopeptidase activity"/>
    <property type="evidence" value="ECO:0007669"/>
    <property type="project" value="UniProtKB-KW"/>
</dbReference>
<organism evidence="10 11">
    <name type="scientific">Fusobacterium necrogenes</name>
    <dbReference type="NCBI Taxonomy" id="858"/>
    <lineage>
        <taxon>Bacteria</taxon>
        <taxon>Fusobacteriati</taxon>
        <taxon>Fusobacteriota</taxon>
        <taxon>Fusobacteriia</taxon>
        <taxon>Fusobacteriales</taxon>
        <taxon>Fusobacteriaceae</taxon>
        <taxon>Fusobacterium</taxon>
    </lineage>
</organism>
<dbReference type="PANTHER" id="PTHR34448:SF1">
    <property type="entry name" value="BLL6088 PROTEIN"/>
    <property type="match status" value="1"/>
</dbReference>
<dbReference type="InterPro" id="IPR035097">
    <property type="entry name" value="M29_N-terminal"/>
</dbReference>
<evidence type="ECO:0000256" key="4">
    <source>
        <dbReference type="ARBA" id="ARBA00008236"/>
    </source>
</evidence>
<name>A0A377GW68_9FUSO</name>
<keyword evidence="9" id="KW-0482">Metalloprotease</keyword>
<comment type="cofactor">
    <cofactor evidence="3">
        <name>Zn(2+)</name>
        <dbReference type="ChEBI" id="CHEBI:29105"/>
    </cofactor>
</comment>
<dbReference type="InterPro" id="IPR052170">
    <property type="entry name" value="M29_Exopeptidase"/>
</dbReference>
<dbReference type="GO" id="GO:0006508">
    <property type="term" value="P:proteolysis"/>
    <property type="evidence" value="ECO:0007669"/>
    <property type="project" value="UniProtKB-KW"/>
</dbReference>
<dbReference type="GO" id="GO:0008237">
    <property type="term" value="F:metallopeptidase activity"/>
    <property type="evidence" value="ECO:0007669"/>
    <property type="project" value="UniProtKB-KW"/>
</dbReference>
<evidence type="ECO:0000256" key="7">
    <source>
        <dbReference type="ARBA" id="ARBA00022723"/>
    </source>
</evidence>
<proteinExistence type="inferred from homology"/>
<dbReference type="OrthoDB" id="9803993at2"/>
<dbReference type="Pfam" id="PF02073">
    <property type="entry name" value="Peptidase_M29"/>
    <property type="match status" value="1"/>
</dbReference>